<comment type="caution">
    <text evidence="1">The sequence shown here is derived from an EMBL/GenBank/DDBJ whole genome shotgun (WGS) entry which is preliminary data.</text>
</comment>
<gene>
    <name evidence="1" type="ORF">DM860_000151</name>
</gene>
<organism evidence="1 2">
    <name type="scientific">Cuscuta australis</name>
    <dbReference type="NCBI Taxonomy" id="267555"/>
    <lineage>
        <taxon>Eukaryota</taxon>
        <taxon>Viridiplantae</taxon>
        <taxon>Streptophyta</taxon>
        <taxon>Embryophyta</taxon>
        <taxon>Tracheophyta</taxon>
        <taxon>Spermatophyta</taxon>
        <taxon>Magnoliopsida</taxon>
        <taxon>eudicotyledons</taxon>
        <taxon>Gunneridae</taxon>
        <taxon>Pentapetalae</taxon>
        <taxon>asterids</taxon>
        <taxon>lamiids</taxon>
        <taxon>Solanales</taxon>
        <taxon>Convolvulaceae</taxon>
        <taxon>Cuscuteae</taxon>
        <taxon>Cuscuta</taxon>
        <taxon>Cuscuta subgen. Grammica</taxon>
        <taxon>Cuscuta sect. Cleistogrammica</taxon>
    </lineage>
</organism>
<dbReference type="PANTHER" id="PTHR45786">
    <property type="entry name" value="DNA BINDING PROTEIN-LIKE"/>
    <property type="match status" value="1"/>
</dbReference>
<proteinExistence type="predicted"/>
<name>A0A328CVR1_9ASTE</name>
<dbReference type="EMBL" id="NQVE01000215">
    <property type="protein sequence ID" value="RAL37457.1"/>
    <property type="molecule type" value="Genomic_DNA"/>
</dbReference>
<dbReference type="PANTHER" id="PTHR45786:SF66">
    <property type="entry name" value="HOOK MOTIF PROTEIN, PUTATIVE-RELATED"/>
    <property type="match status" value="1"/>
</dbReference>
<evidence type="ECO:0000313" key="2">
    <source>
        <dbReference type="Proteomes" id="UP000249390"/>
    </source>
</evidence>
<reference evidence="1 2" key="1">
    <citation type="submission" date="2018-06" db="EMBL/GenBank/DDBJ databases">
        <title>The Genome of Cuscuta australis (Dodder) Provides Insight into the Evolution of Plant Parasitism.</title>
        <authorList>
            <person name="Liu H."/>
        </authorList>
    </citation>
    <scope>NUCLEOTIDE SEQUENCE [LARGE SCALE GENOMIC DNA]</scope>
    <source>
        <strain evidence="2">cv. Yunnan</strain>
        <tissue evidence="1">Vines</tissue>
    </source>
</reference>
<keyword evidence="2" id="KW-1185">Reference proteome</keyword>
<dbReference type="AlphaFoldDB" id="A0A328CVR1"/>
<protein>
    <submittedName>
        <fullName evidence="1">Uncharacterized protein</fullName>
    </submittedName>
</protein>
<sequence>MEMCWICFSVSGHLRCLQIGDVGWSSYFICDVCAVLSPPPTTSLPMLTTPIPPPLPLLVPVPPTMEVTPTPPTLRRSKRLKIANKKYFNETKEENVHSLHVEIVAKLREMLDTHNVLVQSFRMIGQRMSESVDLEFKLKLIGRRTSDPRVYNLPSVGEVAALIVGDLDQALGERDILVQTHSGPLKRISELNAAYLVGLECRTP</sequence>
<evidence type="ECO:0000313" key="1">
    <source>
        <dbReference type="EMBL" id="RAL37457.1"/>
    </source>
</evidence>
<dbReference type="Proteomes" id="UP000249390">
    <property type="component" value="Unassembled WGS sequence"/>
</dbReference>
<accession>A0A328CVR1</accession>